<dbReference type="Proteomes" id="UP000008820">
    <property type="component" value="Chromosome 3"/>
</dbReference>
<gene>
    <name evidence="1" type="primary">110679524</name>
</gene>
<reference evidence="1" key="2">
    <citation type="submission" date="2020-05" db="UniProtKB">
        <authorList>
            <consortium name="EnsemblMetazoa"/>
        </authorList>
    </citation>
    <scope>IDENTIFICATION</scope>
    <source>
        <strain evidence="1">LVP_AGWG</strain>
    </source>
</reference>
<dbReference type="InParanoid" id="A0A6I8U448"/>
<keyword evidence="2" id="KW-1185">Reference proteome</keyword>
<evidence type="ECO:0000313" key="1">
    <source>
        <dbReference type="EnsemblMetazoa" id="AAEL026162-PA"/>
    </source>
</evidence>
<proteinExistence type="predicted"/>
<reference evidence="1 2" key="1">
    <citation type="submission" date="2017-06" db="EMBL/GenBank/DDBJ databases">
        <title>Aedes aegypti genome working group (AGWG) sequencing and assembly.</title>
        <authorList>
            <consortium name="Aedes aegypti Genome Working Group (AGWG)"/>
            <person name="Matthews B.J."/>
        </authorList>
    </citation>
    <scope>NUCLEOTIDE SEQUENCE [LARGE SCALE GENOMIC DNA]</scope>
    <source>
        <strain evidence="1 2">LVP_AGWG</strain>
    </source>
</reference>
<dbReference type="EnsemblMetazoa" id="AAEL026162-RA">
    <property type="protein sequence ID" value="AAEL026162-PA"/>
    <property type="gene ID" value="AAEL026162"/>
</dbReference>
<evidence type="ECO:0000313" key="2">
    <source>
        <dbReference type="Proteomes" id="UP000008820"/>
    </source>
</evidence>
<accession>A0A6I8U448</accession>
<protein>
    <submittedName>
        <fullName evidence="1">Uncharacterized protein</fullName>
    </submittedName>
</protein>
<dbReference type="OrthoDB" id="8182981at2759"/>
<dbReference type="AlphaFoldDB" id="A0A6I8U448"/>
<organism evidence="1 2">
    <name type="scientific">Aedes aegypti</name>
    <name type="common">Yellowfever mosquito</name>
    <name type="synonym">Culex aegypti</name>
    <dbReference type="NCBI Taxonomy" id="7159"/>
    <lineage>
        <taxon>Eukaryota</taxon>
        <taxon>Metazoa</taxon>
        <taxon>Ecdysozoa</taxon>
        <taxon>Arthropoda</taxon>
        <taxon>Hexapoda</taxon>
        <taxon>Insecta</taxon>
        <taxon>Pterygota</taxon>
        <taxon>Neoptera</taxon>
        <taxon>Endopterygota</taxon>
        <taxon>Diptera</taxon>
        <taxon>Nematocera</taxon>
        <taxon>Culicoidea</taxon>
        <taxon>Culicidae</taxon>
        <taxon>Culicinae</taxon>
        <taxon>Aedini</taxon>
        <taxon>Aedes</taxon>
        <taxon>Stegomyia</taxon>
    </lineage>
</organism>
<sequence>MSEIADNGREAIMIALLEDGHSMVNNAINAQNIKHYRIMSEQLYFEYEIAYTTKTWPLLDRIDSMSLRARDACLFRHMEQVMVDRYMDYWVQVSIEHSRERPHVQLQKMVLEEISGALMILGVGQTAAAVAFILENVLYYGMRSGKKLFKHITNSVRPMHPTKT</sequence>
<name>A0A6I8U448_AEDAE</name>